<dbReference type="Proteomes" id="UP000789396">
    <property type="component" value="Unassembled WGS sequence"/>
</dbReference>
<reference evidence="1" key="1">
    <citation type="submission" date="2021-06" db="EMBL/GenBank/DDBJ databases">
        <authorList>
            <person name="Kallberg Y."/>
            <person name="Tangrot J."/>
            <person name="Rosling A."/>
        </authorList>
    </citation>
    <scope>NUCLEOTIDE SEQUENCE</scope>
    <source>
        <strain evidence="1">IN212</strain>
    </source>
</reference>
<feature type="non-terminal residue" evidence="1">
    <location>
        <position position="48"/>
    </location>
</feature>
<dbReference type="AlphaFoldDB" id="A0A9N9JEP6"/>
<feature type="non-terminal residue" evidence="1">
    <location>
        <position position="1"/>
    </location>
</feature>
<dbReference type="EMBL" id="CAJVPZ010049311">
    <property type="protein sequence ID" value="CAG8775624.1"/>
    <property type="molecule type" value="Genomic_DNA"/>
</dbReference>
<protein>
    <submittedName>
        <fullName evidence="1">6123_t:CDS:1</fullName>
    </submittedName>
</protein>
<accession>A0A9N9JEP6</accession>
<keyword evidence="2" id="KW-1185">Reference proteome</keyword>
<name>A0A9N9JEP6_9GLOM</name>
<organism evidence="1 2">
    <name type="scientific">Racocetra fulgida</name>
    <dbReference type="NCBI Taxonomy" id="60492"/>
    <lineage>
        <taxon>Eukaryota</taxon>
        <taxon>Fungi</taxon>
        <taxon>Fungi incertae sedis</taxon>
        <taxon>Mucoromycota</taxon>
        <taxon>Glomeromycotina</taxon>
        <taxon>Glomeromycetes</taxon>
        <taxon>Diversisporales</taxon>
        <taxon>Gigasporaceae</taxon>
        <taxon>Racocetra</taxon>
    </lineage>
</organism>
<gene>
    <name evidence="1" type="ORF">RFULGI_LOCUS15400</name>
</gene>
<comment type="caution">
    <text evidence="1">The sequence shown here is derived from an EMBL/GenBank/DDBJ whole genome shotgun (WGS) entry which is preliminary data.</text>
</comment>
<proteinExistence type="predicted"/>
<sequence length="48" mass="5331">GSTRNIGHYRVLTNNYSTEPRSFHGFADESNLKSLESTISSDESLPSK</sequence>
<evidence type="ECO:0000313" key="2">
    <source>
        <dbReference type="Proteomes" id="UP000789396"/>
    </source>
</evidence>
<evidence type="ECO:0000313" key="1">
    <source>
        <dbReference type="EMBL" id="CAG8775624.1"/>
    </source>
</evidence>